<dbReference type="Proteomes" id="UP000233551">
    <property type="component" value="Unassembled WGS sequence"/>
</dbReference>
<keyword evidence="2" id="KW-1185">Reference proteome</keyword>
<evidence type="ECO:0000313" key="2">
    <source>
        <dbReference type="Proteomes" id="UP000233551"/>
    </source>
</evidence>
<proteinExistence type="predicted"/>
<protein>
    <submittedName>
        <fullName evidence="1">Uncharacterized protein</fullName>
    </submittedName>
</protein>
<dbReference type="AlphaFoldDB" id="A0A2I0KKP3"/>
<accession>A0A2I0KKP3</accession>
<comment type="caution">
    <text evidence="1">The sequence shown here is derived from an EMBL/GenBank/DDBJ whole genome shotgun (WGS) entry which is preliminary data.</text>
</comment>
<organism evidence="1 2">
    <name type="scientific">Punica granatum</name>
    <name type="common">Pomegranate</name>
    <dbReference type="NCBI Taxonomy" id="22663"/>
    <lineage>
        <taxon>Eukaryota</taxon>
        <taxon>Viridiplantae</taxon>
        <taxon>Streptophyta</taxon>
        <taxon>Embryophyta</taxon>
        <taxon>Tracheophyta</taxon>
        <taxon>Spermatophyta</taxon>
        <taxon>Magnoliopsida</taxon>
        <taxon>eudicotyledons</taxon>
        <taxon>Gunneridae</taxon>
        <taxon>Pentapetalae</taxon>
        <taxon>rosids</taxon>
        <taxon>malvids</taxon>
        <taxon>Myrtales</taxon>
        <taxon>Lythraceae</taxon>
        <taxon>Punica</taxon>
    </lineage>
</organism>
<evidence type="ECO:0000313" key="1">
    <source>
        <dbReference type="EMBL" id="PKI69009.1"/>
    </source>
</evidence>
<gene>
    <name evidence="1" type="ORF">CRG98_010587</name>
</gene>
<reference evidence="1 2" key="1">
    <citation type="submission" date="2017-11" db="EMBL/GenBank/DDBJ databases">
        <title>De-novo sequencing of pomegranate (Punica granatum L.) genome.</title>
        <authorList>
            <person name="Akparov Z."/>
            <person name="Amiraslanov A."/>
            <person name="Hajiyeva S."/>
            <person name="Abbasov M."/>
            <person name="Kaur K."/>
            <person name="Hamwieh A."/>
            <person name="Solovyev V."/>
            <person name="Salamov A."/>
            <person name="Braich B."/>
            <person name="Kosarev P."/>
            <person name="Mahmoud A."/>
            <person name="Hajiyev E."/>
            <person name="Babayeva S."/>
            <person name="Izzatullayeva V."/>
            <person name="Mammadov A."/>
            <person name="Mammadov A."/>
            <person name="Sharifova S."/>
            <person name="Ojaghi J."/>
            <person name="Eynullazada K."/>
            <person name="Bayramov B."/>
            <person name="Abdulazimova A."/>
            <person name="Shahmuradov I."/>
        </authorList>
    </citation>
    <scope>NUCLEOTIDE SEQUENCE [LARGE SCALE GENOMIC DNA]</scope>
    <source>
        <strain evidence="2">cv. AG2017</strain>
        <tissue evidence="1">Leaf</tissue>
    </source>
</reference>
<name>A0A2I0KKP3_PUNGR</name>
<sequence>MGLWSLVRERFSSVSRSLGSCRQEYDRRWCWKIVNRIGRRRIHYRWGRRISIIGNQGRLDPGGGVKLEEARFGPLSRAMSSAILVAMVAEDESGKLPDVMVACLQGIRVVVAHGMPVVGA</sequence>
<dbReference type="EMBL" id="PGOL01000524">
    <property type="protein sequence ID" value="PKI69009.1"/>
    <property type="molecule type" value="Genomic_DNA"/>
</dbReference>